<evidence type="ECO:0000313" key="10">
    <source>
        <dbReference type="EMBL" id="KAG9231972.1"/>
    </source>
</evidence>
<dbReference type="PANTHER" id="PTHR31944:SF131">
    <property type="entry name" value="HEME-RESPONSIVE ZINC FINGER TRANSCRIPTION FACTOR HAP1"/>
    <property type="match status" value="1"/>
</dbReference>
<evidence type="ECO:0000256" key="2">
    <source>
        <dbReference type="ARBA" id="ARBA00022833"/>
    </source>
</evidence>
<dbReference type="GO" id="GO:0000978">
    <property type="term" value="F:RNA polymerase II cis-regulatory region sequence-specific DNA binding"/>
    <property type="evidence" value="ECO:0007669"/>
    <property type="project" value="TreeGrafter"/>
</dbReference>
<keyword evidence="3" id="KW-0805">Transcription regulation</keyword>
<evidence type="ECO:0000256" key="8">
    <source>
        <dbReference type="SAM" id="Phobius"/>
    </source>
</evidence>
<dbReference type="Pfam" id="PF00172">
    <property type="entry name" value="Zn_clus"/>
    <property type="match status" value="1"/>
</dbReference>
<dbReference type="GO" id="GO:0006351">
    <property type="term" value="P:DNA-templated transcription"/>
    <property type="evidence" value="ECO:0007669"/>
    <property type="project" value="InterPro"/>
</dbReference>
<dbReference type="CDD" id="cd12148">
    <property type="entry name" value="fungal_TF_MHR"/>
    <property type="match status" value="1"/>
</dbReference>
<dbReference type="InterPro" id="IPR001138">
    <property type="entry name" value="Zn2Cys6_DnaBD"/>
</dbReference>
<evidence type="ECO:0000256" key="3">
    <source>
        <dbReference type="ARBA" id="ARBA00023015"/>
    </source>
</evidence>
<evidence type="ECO:0000256" key="4">
    <source>
        <dbReference type="ARBA" id="ARBA00023125"/>
    </source>
</evidence>
<feature type="compositionally biased region" description="Polar residues" evidence="7">
    <location>
        <begin position="119"/>
        <end position="142"/>
    </location>
</feature>
<evidence type="ECO:0000259" key="9">
    <source>
        <dbReference type="PROSITE" id="PS50048"/>
    </source>
</evidence>
<keyword evidence="8" id="KW-0472">Membrane</keyword>
<dbReference type="InterPro" id="IPR036864">
    <property type="entry name" value="Zn2-C6_fun-type_DNA-bd_sf"/>
</dbReference>
<feature type="domain" description="Zn(2)-C6 fungal-type" evidence="9">
    <location>
        <begin position="29"/>
        <end position="60"/>
    </location>
</feature>
<dbReference type="PROSITE" id="PS50048">
    <property type="entry name" value="ZN2_CY6_FUNGAL_2"/>
    <property type="match status" value="1"/>
</dbReference>
<name>A0A9P8C3C8_9HELO</name>
<keyword evidence="4" id="KW-0238">DNA-binding</keyword>
<dbReference type="GO" id="GO:0001228">
    <property type="term" value="F:DNA-binding transcription activator activity, RNA polymerase II-specific"/>
    <property type="evidence" value="ECO:0007669"/>
    <property type="project" value="TreeGrafter"/>
</dbReference>
<dbReference type="AlphaFoldDB" id="A0A9P8C3C8"/>
<keyword evidence="8" id="KW-0812">Transmembrane</keyword>
<evidence type="ECO:0000256" key="1">
    <source>
        <dbReference type="ARBA" id="ARBA00022723"/>
    </source>
</evidence>
<dbReference type="CDD" id="cd00067">
    <property type="entry name" value="GAL4"/>
    <property type="match status" value="1"/>
</dbReference>
<dbReference type="EMBL" id="MU251571">
    <property type="protein sequence ID" value="KAG9231972.1"/>
    <property type="molecule type" value="Genomic_DNA"/>
</dbReference>
<keyword evidence="6" id="KW-0539">Nucleus</keyword>
<dbReference type="Pfam" id="PF04082">
    <property type="entry name" value="Fungal_trans"/>
    <property type="match status" value="1"/>
</dbReference>
<dbReference type="SMART" id="SM00066">
    <property type="entry name" value="GAL4"/>
    <property type="match status" value="1"/>
</dbReference>
<evidence type="ECO:0000256" key="7">
    <source>
        <dbReference type="SAM" id="MobiDB-lite"/>
    </source>
</evidence>
<dbReference type="InterPro" id="IPR051430">
    <property type="entry name" value="Fungal_TF_Env_Response"/>
</dbReference>
<proteinExistence type="predicted"/>
<keyword evidence="8" id="KW-1133">Transmembrane helix</keyword>
<keyword evidence="1" id="KW-0479">Metal-binding</keyword>
<dbReference type="OrthoDB" id="762982at2759"/>
<accession>A0A9P8C3C8</accession>
<keyword evidence="11" id="KW-1185">Reference proteome</keyword>
<dbReference type="Gene3D" id="4.10.240.10">
    <property type="entry name" value="Zn(2)-C6 fungal-type DNA-binding domain"/>
    <property type="match status" value="1"/>
</dbReference>
<keyword evidence="5" id="KW-0804">Transcription</keyword>
<dbReference type="GO" id="GO:0008270">
    <property type="term" value="F:zinc ion binding"/>
    <property type="evidence" value="ECO:0007669"/>
    <property type="project" value="InterPro"/>
</dbReference>
<sequence>MQSQGNISAVTPGGKIGYKQVRRARVPLSCDPCRTRKLRCNREQPCQNCITRVEENTCKYKGASNAPAAQAPSYDTHTEAMQQRINKLETLIKGLMTQVQEIPHTQSNPATPPDKNIGSRESTASMKNGVTSEKNAPTTVVGNSGTTLLSRVHSIYKASNDWSNVLQEVNELKEAFNQAQHDPSDEDEYEHDDDLVQRTLVDGPLLLSGQARQIEMPELLASLPPKTQVDKLVEAFFDSKHFDLPTTHILHKPTFMREYDEHWRDPSQTDIMWLGLLFALLAICMLSYHLFGVEPPEYAGIAESRFQLYRLRTAQCLMKADISKCLPYTIETLIHYATAEHFRKEDNARGQWMMAGVIVRAAINMGYHREPSRTSSISPLQADLRRRIWSCVMSIEHKSAFLVGFPSMLSAIESDTLEPRNLHDWELSNDFRVLPTSRPLDEFTPVTYIIAKAHLFHSLGSITDFNNSLTPKPYARLLAIDARLHEEFNNLPHHFRIFNESATNPQSKNAATSAIMQMEFLYHQGMCALHRKFLARGRVEPQYSLSRNRCISSSLALLKHQRDLHRVGKNRVEITGLLPYWFPARQNFLLAIMITCLDLEHRRRGKETEADVAAAHGAHGWGVLFEAFEASCMIWKEVQECSSEARRVYKVLARMRSSFVPPSSSTPSRQFDLPQGQLGTMALEQQLQLPAGDVSLDGGFANMPGDMDIDWGTWDSFIEDANFEDAFQGGSFSEMEFDTRWS</sequence>
<dbReference type="PANTHER" id="PTHR31944">
    <property type="entry name" value="HEME-RESPONSIVE ZINC FINGER TRANSCRIPTION FACTOR HAP1"/>
    <property type="match status" value="1"/>
</dbReference>
<organism evidence="10 11">
    <name type="scientific">Amylocarpus encephaloides</name>
    <dbReference type="NCBI Taxonomy" id="45428"/>
    <lineage>
        <taxon>Eukaryota</taxon>
        <taxon>Fungi</taxon>
        <taxon>Dikarya</taxon>
        <taxon>Ascomycota</taxon>
        <taxon>Pezizomycotina</taxon>
        <taxon>Leotiomycetes</taxon>
        <taxon>Helotiales</taxon>
        <taxon>Helotiales incertae sedis</taxon>
        <taxon>Amylocarpus</taxon>
    </lineage>
</organism>
<evidence type="ECO:0000256" key="6">
    <source>
        <dbReference type="ARBA" id="ARBA00023242"/>
    </source>
</evidence>
<protein>
    <submittedName>
        <fullName evidence="10">Fungal-specific transcription factor domain-containing protein</fullName>
    </submittedName>
</protein>
<evidence type="ECO:0000256" key="5">
    <source>
        <dbReference type="ARBA" id="ARBA00023163"/>
    </source>
</evidence>
<comment type="caution">
    <text evidence="10">The sequence shown here is derived from an EMBL/GenBank/DDBJ whole genome shotgun (WGS) entry which is preliminary data.</text>
</comment>
<dbReference type="PROSITE" id="PS00463">
    <property type="entry name" value="ZN2_CY6_FUNGAL_1"/>
    <property type="match status" value="1"/>
</dbReference>
<dbReference type="SUPFAM" id="SSF57701">
    <property type="entry name" value="Zn2/Cys6 DNA-binding domain"/>
    <property type="match status" value="1"/>
</dbReference>
<evidence type="ECO:0000313" key="11">
    <source>
        <dbReference type="Proteomes" id="UP000824998"/>
    </source>
</evidence>
<feature type="transmembrane region" description="Helical" evidence="8">
    <location>
        <begin position="271"/>
        <end position="291"/>
    </location>
</feature>
<gene>
    <name evidence="10" type="ORF">BJ875DRAFT_99585</name>
</gene>
<dbReference type="SMART" id="SM00906">
    <property type="entry name" value="Fungal_trans"/>
    <property type="match status" value="1"/>
</dbReference>
<reference evidence="10" key="1">
    <citation type="journal article" date="2021" name="IMA Fungus">
        <title>Genomic characterization of three marine fungi, including Emericellopsis atlantica sp. nov. with signatures of a generalist lifestyle and marine biomass degradation.</title>
        <authorList>
            <person name="Hagestad O.C."/>
            <person name="Hou L."/>
            <person name="Andersen J.H."/>
            <person name="Hansen E.H."/>
            <person name="Altermark B."/>
            <person name="Li C."/>
            <person name="Kuhnert E."/>
            <person name="Cox R.J."/>
            <person name="Crous P.W."/>
            <person name="Spatafora J.W."/>
            <person name="Lail K."/>
            <person name="Amirebrahimi M."/>
            <person name="Lipzen A."/>
            <person name="Pangilinan J."/>
            <person name="Andreopoulos W."/>
            <person name="Hayes R.D."/>
            <person name="Ng V."/>
            <person name="Grigoriev I.V."/>
            <person name="Jackson S.A."/>
            <person name="Sutton T.D.S."/>
            <person name="Dobson A.D.W."/>
            <person name="Rama T."/>
        </authorList>
    </citation>
    <scope>NUCLEOTIDE SEQUENCE</scope>
    <source>
        <strain evidence="10">TRa018bII</strain>
    </source>
</reference>
<dbReference type="InterPro" id="IPR007219">
    <property type="entry name" value="XnlR_reg_dom"/>
</dbReference>
<dbReference type="GO" id="GO:0005634">
    <property type="term" value="C:nucleus"/>
    <property type="evidence" value="ECO:0007669"/>
    <property type="project" value="TreeGrafter"/>
</dbReference>
<keyword evidence="2" id="KW-0862">Zinc</keyword>
<dbReference type="Proteomes" id="UP000824998">
    <property type="component" value="Unassembled WGS sequence"/>
</dbReference>
<feature type="region of interest" description="Disordered" evidence="7">
    <location>
        <begin position="102"/>
        <end position="142"/>
    </location>
</feature>